<protein>
    <recommendedName>
        <fullName evidence="11">Transporter</fullName>
    </recommendedName>
</protein>
<evidence type="ECO:0000256" key="3">
    <source>
        <dbReference type="ARBA" id="ARBA00022448"/>
    </source>
</evidence>
<keyword evidence="3" id="KW-0813">Transport</keyword>
<feature type="transmembrane region" description="Helical" evidence="8">
    <location>
        <begin position="278"/>
        <end position="299"/>
    </location>
</feature>
<evidence type="ECO:0000313" key="9">
    <source>
        <dbReference type="EMBL" id="SCC71788.1"/>
    </source>
</evidence>
<proteinExistence type="inferred from homology"/>
<name>A0A1C4GU84_9GAMM</name>
<feature type="transmembrane region" description="Helical" evidence="8">
    <location>
        <begin position="123"/>
        <end position="143"/>
    </location>
</feature>
<dbReference type="GO" id="GO:0055085">
    <property type="term" value="P:transmembrane transport"/>
    <property type="evidence" value="ECO:0007669"/>
    <property type="project" value="InterPro"/>
</dbReference>
<keyword evidence="6 8" id="KW-1133">Transmembrane helix</keyword>
<gene>
    <name evidence="9" type="ORF">GA0116959_1068</name>
</gene>
<dbReference type="GO" id="GO:0005886">
    <property type="term" value="C:plasma membrane"/>
    <property type="evidence" value="ECO:0007669"/>
    <property type="project" value="UniProtKB-SubCell"/>
</dbReference>
<dbReference type="Pfam" id="PF03547">
    <property type="entry name" value="Mem_trans"/>
    <property type="match status" value="1"/>
</dbReference>
<evidence type="ECO:0000256" key="1">
    <source>
        <dbReference type="ARBA" id="ARBA00004651"/>
    </source>
</evidence>
<accession>A0A1C4GU84</accession>
<feature type="transmembrane region" description="Helical" evidence="8">
    <location>
        <begin position="224"/>
        <end position="243"/>
    </location>
</feature>
<evidence type="ECO:0000256" key="6">
    <source>
        <dbReference type="ARBA" id="ARBA00022989"/>
    </source>
</evidence>
<feature type="transmembrane region" description="Helical" evidence="8">
    <location>
        <begin position="66"/>
        <end position="86"/>
    </location>
</feature>
<evidence type="ECO:0008006" key="11">
    <source>
        <dbReference type="Google" id="ProtNLM"/>
    </source>
</evidence>
<evidence type="ECO:0000256" key="4">
    <source>
        <dbReference type="ARBA" id="ARBA00022475"/>
    </source>
</evidence>
<comment type="subcellular location">
    <subcellularLocation>
        <location evidence="1">Cell membrane</location>
        <topology evidence="1">Multi-pass membrane protein</topology>
    </subcellularLocation>
</comment>
<dbReference type="RefSeq" id="WP_092719327.1">
    <property type="nucleotide sequence ID" value="NZ_FMBK01000006.1"/>
</dbReference>
<sequence length="300" mass="33355">MNVVVALFPLIILIMMGYGFKRIEFLTDEFWRGAEKLNYMILFPILLFNSLAYIKFEVAALTKVLLALLIIIVLSSLMLWVMKVIFNIPVARFGVYVQSQIRFNTYIGLSITSLLFGTQGMQIFAMIIAFAIPLVNVISILSFTQAQQLKPQQIFISIIKNPLIGGCIVGIIFNLMQGSLFSGVEQVLKFLASMSLPLGLISVGAALQFAQLKQDYARLLMNTLGRLIVMPSVAYLICSLLGLSHFETMILVVFFSLPTASAAYILTRYLKGDSQLMASVISLQTLGFAFTFPILIFLIS</sequence>
<dbReference type="AlphaFoldDB" id="A0A1C4GU84"/>
<feature type="transmembrane region" description="Helical" evidence="8">
    <location>
        <begin position="163"/>
        <end position="184"/>
    </location>
</feature>
<dbReference type="EMBL" id="FMBK01000006">
    <property type="protein sequence ID" value="SCC71788.1"/>
    <property type="molecule type" value="Genomic_DNA"/>
</dbReference>
<evidence type="ECO:0000256" key="8">
    <source>
        <dbReference type="SAM" id="Phobius"/>
    </source>
</evidence>
<dbReference type="PANTHER" id="PTHR36838:SF4">
    <property type="entry name" value="AUXIN EFFLUX CARRIER FAMILY PROTEIN"/>
    <property type="match status" value="1"/>
</dbReference>
<feature type="transmembrane region" description="Helical" evidence="8">
    <location>
        <begin position="37"/>
        <end position="54"/>
    </location>
</feature>
<feature type="transmembrane region" description="Helical" evidence="8">
    <location>
        <begin position="190"/>
        <end position="212"/>
    </location>
</feature>
<organism evidence="9 10">
    <name type="scientific">Acinetobacter albensis</name>
    <dbReference type="NCBI Taxonomy" id="1673609"/>
    <lineage>
        <taxon>Bacteria</taxon>
        <taxon>Pseudomonadati</taxon>
        <taxon>Pseudomonadota</taxon>
        <taxon>Gammaproteobacteria</taxon>
        <taxon>Moraxellales</taxon>
        <taxon>Moraxellaceae</taxon>
        <taxon>Acinetobacter</taxon>
    </lineage>
</organism>
<keyword evidence="7 8" id="KW-0472">Membrane</keyword>
<evidence type="ECO:0000313" key="10">
    <source>
        <dbReference type="Proteomes" id="UP000243661"/>
    </source>
</evidence>
<evidence type="ECO:0000256" key="7">
    <source>
        <dbReference type="ARBA" id="ARBA00023136"/>
    </source>
</evidence>
<dbReference type="Proteomes" id="UP000243661">
    <property type="component" value="Unassembled WGS sequence"/>
</dbReference>
<keyword evidence="4" id="KW-1003">Cell membrane</keyword>
<dbReference type="InterPro" id="IPR004776">
    <property type="entry name" value="Mem_transp_PIN-like"/>
</dbReference>
<keyword evidence="5 8" id="KW-0812">Transmembrane</keyword>
<comment type="similarity">
    <text evidence="2">Belongs to the auxin efflux carrier (TC 2.A.69) family.</text>
</comment>
<feature type="transmembrane region" description="Helical" evidence="8">
    <location>
        <begin position="249"/>
        <end position="266"/>
    </location>
</feature>
<dbReference type="PANTHER" id="PTHR36838">
    <property type="entry name" value="AUXIN EFFLUX CARRIER FAMILY PROTEIN"/>
    <property type="match status" value="1"/>
</dbReference>
<dbReference type="Gene3D" id="1.20.1530.20">
    <property type="match status" value="1"/>
</dbReference>
<reference evidence="9 10" key="1">
    <citation type="submission" date="2016-08" db="EMBL/GenBank/DDBJ databases">
        <authorList>
            <person name="Seilhamer J.J."/>
        </authorList>
    </citation>
    <scope>NUCLEOTIDE SEQUENCE [LARGE SCALE GENOMIC DNA]</scope>
    <source>
        <strain evidence="9 10">ANC 4874</strain>
    </source>
</reference>
<dbReference type="OrthoDB" id="9805563at2"/>
<evidence type="ECO:0000256" key="5">
    <source>
        <dbReference type="ARBA" id="ARBA00022692"/>
    </source>
</evidence>
<dbReference type="InterPro" id="IPR038770">
    <property type="entry name" value="Na+/solute_symporter_sf"/>
</dbReference>
<evidence type="ECO:0000256" key="2">
    <source>
        <dbReference type="ARBA" id="ARBA00010145"/>
    </source>
</evidence>